<reference evidence="3" key="1">
    <citation type="submission" date="2021-01" db="EMBL/GenBank/DDBJ databases">
        <authorList>
            <consortium name="Genoscope - CEA"/>
            <person name="William W."/>
        </authorList>
    </citation>
    <scope>NUCLEOTIDE SEQUENCE</scope>
</reference>
<feature type="transmembrane region" description="Helical" evidence="2">
    <location>
        <begin position="163"/>
        <end position="185"/>
    </location>
</feature>
<evidence type="ECO:0000313" key="3">
    <source>
        <dbReference type="EMBL" id="CAD8170495.1"/>
    </source>
</evidence>
<dbReference type="Proteomes" id="UP000683925">
    <property type="component" value="Unassembled WGS sequence"/>
</dbReference>
<evidence type="ECO:0000256" key="1">
    <source>
        <dbReference type="SAM" id="Coils"/>
    </source>
</evidence>
<dbReference type="OMA" id="CTIQIGN"/>
<keyword evidence="2" id="KW-1133">Transmembrane helix</keyword>
<accession>A0A8S1V0U0</accession>
<keyword evidence="2" id="KW-0812">Transmembrane</keyword>
<feature type="transmembrane region" description="Helical" evidence="2">
    <location>
        <begin position="288"/>
        <end position="304"/>
    </location>
</feature>
<dbReference type="EMBL" id="CAJJDP010000055">
    <property type="protein sequence ID" value="CAD8170495.1"/>
    <property type="molecule type" value="Genomic_DNA"/>
</dbReference>
<protein>
    <recommendedName>
        <fullName evidence="5">Transmembrane protein</fullName>
    </recommendedName>
</protein>
<feature type="coiled-coil region" evidence="1">
    <location>
        <begin position="214"/>
        <end position="248"/>
    </location>
</feature>
<evidence type="ECO:0000313" key="4">
    <source>
        <dbReference type="Proteomes" id="UP000683925"/>
    </source>
</evidence>
<sequence length="355" mass="42277">MELEESCSSFKDFDDDESDLFKSLIDEDTDHLSRNQCTIQIGNNLQRSVVQDSSYLVRGSDKSGESEQSLIFEYPQIIQKPNNRQPHNRFDVILQRTRPKRKLEKQKFNLDTSAILIQLLNQKRMYRLAFNFYIFLNIVLRVMCFGITFLQCIVYSLDNRWSCWGSFGGFCLTRILFGLSIYKLLNIGEETKDKSIKMVYETYLKWFEDIQVKIRVLERETNSLIRRNQADEDQFHKQTKEINRLQKRLLFLKTHQIFIPPELSFLYFRKQSNGFFQVQNFIMKSIELFYFMPAFLYFITVFNVSDVERIVILDFTEHQIQHIFSILVVLDIFIFLLISLGLLYLGNKKQKVKPL</sequence>
<comment type="caution">
    <text evidence="3">The sequence shown here is derived from an EMBL/GenBank/DDBJ whole genome shotgun (WGS) entry which is preliminary data.</text>
</comment>
<keyword evidence="2" id="KW-0472">Membrane</keyword>
<dbReference type="OrthoDB" id="294961at2759"/>
<organism evidence="3 4">
    <name type="scientific">Paramecium octaurelia</name>
    <dbReference type="NCBI Taxonomy" id="43137"/>
    <lineage>
        <taxon>Eukaryota</taxon>
        <taxon>Sar</taxon>
        <taxon>Alveolata</taxon>
        <taxon>Ciliophora</taxon>
        <taxon>Intramacronucleata</taxon>
        <taxon>Oligohymenophorea</taxon>
        <taxon>Peniculida</taxon>
        <taxon>Parameciidae</taxon>
        <taxon>Paramecium</taxon>
    </lineage>
</organism>
<evidence type="ECO:0000256" key="2">
    <source>
        <dbReference type="SAM" id="Phobius"/>
    </source>
</evidence>
<dbReference type="AlphaFoldDB" id="A0A8S1V0U0"/>
<evidence type="ECO:0008006" key="5">
    <source>
        <dbReference type="Google" id="ProtNLM"/>
    </source>
</evidence>
<feature type="transmembrane region" description="Helical" evidence="2">
    <location>
        <begin position="132"/>
        <end position="157"/>
    </location>
</feature>
<name>A0A8S1V0U0_PAROT</name>
<gene>
    <name evidence="3" type="ORF">POCTA_138.1.T0550207</name>
</gene>
<keyword evidence="1" id="KW-0175">Coiled coil</keyword>
<feature type="transmembrane region" description="Helical" evidence="2">
    <location>
        <begin position="324"/>
        <end position="345"/>
    </location>
</feature>
<keyword evidence="4" id="KW-1185">Reference proteome</keyword>
<proteinExistence type="predicted"/>